<dbReference type="AlphaFoldDB" id="A0A0K2BL53"/>
<keyword evidence="1 5" id="KW-0489">Methyltransferase</keyword>
<comment type="pathway">
    <text evidence="5">Cofactor biosynthesis; ubiquinone biosynthesis.</text>
</comment>
<keyword evidence="3 5" id="KW-0831">Ubiquinone biosynthesis</keyword>
<proteinExistence type="inferred from homology"/>
<evidence type="ECO:0000256" key="4">
    <source>
        <dbReference type="ARBA" id="ARBA00022691"/>
    </source>
</evidence>
<comment type="similarity">
    <text evidence="5">Belongs to the methyltransferase superfamily. UbiG/COQ3 family.</text>
</comment>
<comment type="catalytic activity">
    <reaction evidence="5">
        <text>a 3-(all-trans-polyprenyl)benzene-1,2-diol + S-adenosyl-L-methionine = a 2-methoxy-6-(all-trans-polyprenyl)phenol + S-adenosyl-L-homocysteine + H(+)</text>
        <dbReference type="Rhea" id="RHEA:31411"/>
        <dbReference type="Rhea" id="RHEA-COMP:9550"/>
        <dbReference type="Rhea" id="RHEA-COMP:9551"/>
        <dbReference type="ChEBI" id="CHEBI:15378"/>
        <dbReference type="ChEBI" id="CHEBI:57856"/>
        <dbReference type="ChEBI" id="CHEBI:59789"/>
        <dbReference type="ChEBI" id="CHEBI:62729"/>
        <dbReference type="ChEBI" id="CHEBI:62731"/>
        <dbReference type="EC" id="2.1.1.222"/>
    </reaction>
</comment>
<dbReference type="RefSeq" id="WP_053096905.1">
    <property type="nucleotide sequence ID" value="NZ_CP011787.1"/>
</dbReference>
<dbReference type="SUPFAM" id="SSF53335">
    <property type="entry name" value="S-adenosyl-L-methionine-dependent methyltransferases"/>
    <property type="match status" value="1"/>
</dbReference>
<keyword evidence="7" id="KW-1185">Reference proteome</keyword>
<sequence>MNYKDNFSFLQQENVYLSEIDKFNALAYNWWNKDGEFKLLHSMNPLRLDYILNRSGGLFGKKILDVGCGGGLLAEGMASEGAEVTGIDISLSTIMVARSHALSSGLNIKYIQHTVENHSKNHIGCYDVITCMEMLEHVPNPASIVHSCARLISPGGDVFFSTINRNFQAWFMVICSAEYLLSIVPYGTHDVNKFIKPAELLNWVDETDLCEQHIIGMQYNPVCEKFILNNNIKLNYILHTKYII</sequence>
<keyword evidence="2 5" id="KW-0808">Transferase</keyword>
<dbReference type="InterPro" id="IPR029063">
    <property type="entry name" value="SAM-dependent_MTases_sf"/>
</dbReference>
<dbReference type="EMBL" id="CP011787">
    <property type="protein sequence ID" value="AKZ65929.1"/>
    <property type="molecule type" value="Genomic_DNA"/>
</dbReference>
<evidence type="ECO:0000256" key="3">
    <source>
        <dbReference type="ARBA" id="ARBA00022688"/>
    </source>
</evidence>
<feature type="binding site" evidence="5">
    <location>
        <position position="88"/>
    </location>
    <ligand>
        <name>S-adenosyl-L-methionine</name>
        <dbReference type="ChEBI" id="CHEBI:59789"/>
    </ligand>
</feature>
<dbReference type="PANTHER" id="PTHR43464:SF19">
    <property type="entry name" value="UBIQUINONE BIOSYNTHESIS O-METHYLTRANSFERASE, MITOCHONDRIAL"/>
    <property type="match status" value="1"/>
</dbReference>
<keyword evidence="4 5" id="KW-0949">S-adenosyl-L-methionine</keyword>
<evidence type="ECO:0000256" key="5">
    <source>
        <dbReference type="HAMAP-Rule" id="MF_00472"/>
    </source>
</evidence>
<dbReference type="NCBIfam" id="TIGR01983">
    <property type="entry name" value="UbiG"/>
    <property type="match status" value="1"/>
</dbReference>
<comment type="catalytic activity">
    <reaction evidence="5">
        <text>a 3-demethylubiquinol + S-adenosyl-L-methionine = a ubiquinol + S-adenosyl-L-homocysteine + H(+)</text>
        <dbReference type="Rhea" id="RHEA:44380"/>
        <dbReference type="Rhea" id="RHEA-COMP:9566"/>
        <dbReference type="Rhea" id="RHEA-COMP:10914"/>
        <dbReference type="ChEBI" id="CHEBI:15378"/>
        <dbReference type="ChEBI" id="CHEBI:17976"/>
        <dbReference type="ChEBI" id="CHEBI:57856"/>
        <dbReference type="ChEBI" id="CHEBI:59789"/>
        <dbReference type="ChEBI" id="CHEBI:84422"/>
        <dbReference type="EC" id="2.1.1.64"/>
    </reaction>
</comment>
<dbReference type="KEGG" id="bcig:AB162_335"/>
<reference evidence="6 7" key="1">
    <citation type="submission" date="2015-06" db="EMBL/GenBank/DDBJ databases">
        <title>Lineage-specific patterns of genome deterioration in obligate symbionts.</title>
        <authorList>
            <person name="Bennett G.M."/>
            <person name="McCutcheon J.P."/>
            <person name="McDonald B.R."/>
            <person name="Moran N.A."/>
        </authorList>
    </citation>
    <scope>NUCLEOTIDE SEQUENCE [LARGE SCALE GENOMIC DNA]</scope>
    <source>
        <strain evidence="6 7">B-GSS</strain>
    </source>
</reference>
<comment type="function">
    <text evidence="5">O-methyltransferase that catalyzes the 2 O-methylation steps in the ubiquinone biosynthetic pathway.</text>
</comment>
<dbReference type="Pfam" id="PF13489">
    <property type="entry name" value="Methyltransf_23"/>
    <property type="match status" value="1"/>
</dbReference>
<dbReference type="EC" id="2.1.1.64" evidence="5"/>
<dbReference type="UniPathway" id="UPA00232"/>
<dbReference type="PATRIC" id="fig|186490.8.peg.317"/>
<accession>A0A0K2BL53</accession>
<dbReference type="GO" id="GO:0032259">
    <property type="term" value="P:methylation"/>
    <property type="evidence" value="ECO:0007669"/>
    <property type="project" value="UniProtKB-KW"/>
</dbReference>
<dbReference type="HAMAP" id="MF_00472">
    <property type="entry name" value="UbiG"/>
    <property type="match status" value="1"/>
</dbReference>
<gene>
    <name evidence="5 6" type="primary">ubiG</name>
    <name evidence="6" type="ORF">AB162_335</name>
</gene>
<protein>
    <recommendedName>
        <fullName evidence="5">Ubiquinone biosynthesis O-methyltransferase</fullName>
    </recommendedName>
    <alternativeName>
        <fullName evidence="5">2-polyprenyl-6-hydroxyphenol methylase</fullName>
        <ecNumber evidence="5">2.1.1.222</ecNumber>
    </alternativeName>
    <alternativeName>
        <fullName evidence="5">3-demethylubiquinone 3-O-methyltransferase</fullName>
        <ecNumber evidence="5">2.1.1.64</ecNumber>
    </alternativeName>
</protein>
<dbReference type="EC" id="2.1.1.222" evidence="5"/>
<dbReference type="CDD" id="cd02440">
    <property type="entry name" value="AdoMet_MTases"/>
    <property type="match status" value="1"/>
</dbReference>
<evidence type="ECO:0000256" key="1">
    <source>
        <dbReference type="ARBA" id="ARBA00022603"/>
    </source>
</evidence>
<evidence type="ECO:0000313" key="6">
    <source>
        <dbReference type="EMBL" id="AKZ65929.1"/>
    </source>
</evidence>
<name>A0A0K2BL53_9GAMM</name>
<feature type="binding site" evidence="5">
    <location>
        <position position="67"/>
    </location>
    <ligand>
        <name>S-adenosyl-L-methionine</name>
        <dbReference type="ChEBI" id="CHEBI:59789"/>
    </ligand>
</feature>
<dbReference type="Proteomes" id="UP000056466">
    <property type="component" value="Chromosome"/>
</dbReference>
<evidence type="ECO:0000313" key="7">
    <source>
        <dbReference type="Proteomes" id="UP000056466"/>
    </source>
</evidence>
<dbReference type="GO" id="GO:0102208">
    <property type="term" value="F:2-polyprenyl-6-hydroxyphenol methylase activity"/>
    <property type="evidence" value="ECO:0007669"/>
    <property type="project" value="UniProtKB-EC"/>
</dbReference>
<dbReference type="GO" id="GO:0010420">
    <property type="term" value="F:polyprenyldihydroxybenzoate methyltransferase activity"/>
    <property type="evidence" value="ECO:0007669"/>
    <property type="project" value="InterPro"/>
</dbReference>
<dbReference type="PANTHER" id="PTHR43464">
    <property type="entry name" value="METHYLTRANSFERASE"/>
    <property type="match status" value="1"/>
</dbReference>
<feature type="binding site" evidence="5">
    <location>
        <position position="47"/>
    </location>
    <ligand>
        <name>S-adenosyl-L-methionine</name>
        <dbReference type="ChEBI" id="CHEBI:59789"/>
    </ligand>
</feature>
<organism evidence="6 7">
    <name type="scientific">Candidatus Palibaumannia cicadellinicola</name>
    <dbReference type="NCBI Taxonomy" id="186490"/>
    <lineage>
        <taxon>Bacteria</taxon>
        <taxon>Pseudomonadati</taxon>
        <taxon>Pseudomonadota</taxon>
        <taxon>Gammaproteobacteria</taxon>
        <taxon>Candidatus Palibaumannia</taxon>
    </lineage>
</organism>
<dbReference type="InterPro" id="IPR010233">
    <property type="entry name" value="UbiG_MeTrfase"/>
</dbReference>
<feature type="binding site" evidence="5">
    <location>
        <position position="132"/>
    </location>
    <ligand>
        <name>S-adenosyl-L-methionine</name>
        <dbReference type="ChEBI" id="CHEBI:59789"/>
    </ligand>
</feature>
<dbReference type="Gene3D" id="3.40.50.150">
    <property type="entry name" value="Vaccinia Virus protein VP39"/>
    <property type="match status" value="1"/>
</dbReference>
<dbReference type="GO" id="GO:0061542">
    <property type="term" value="F:3-demethylubiquinol 3-O-methyltransferase activity"/>
    <property type="evidence" value="ECO:0007669"/>
    <property type="project" value="UniProtKB-UniRule"/>
</dbReference>
<dbReference type="FunFam" id="3.40.50.150:FF:000028">
    <property type="entry name" value="Ubiquinone biosynthesis O-methyltransferase"/>
    <property type="match status" value="1"/>
</dbReference>
<dbReference type="OrthoDB" id="9801538at2"/>
<evidence type="ECO:0000256" key="2">
    <source>
        <dbReference type="ARBA" id="ARBA00022679"/>
    </source>
</evidence>